<evidence type="ECO:0000313" key="1">
    <source>
        <dbReference type="EMBL" id="GFX90770.1"/>
    </source>
</evidence>
<protein>
    <submittedName>
        <fullName evidence="1">Uncharacterized protein</fullName>
    </submittedName>
</protein>
<name>A0A8X6R9T9_TRICX</name>
<evidence type="ECO:0000313" key="2">
    <source>
        <dbReference type="Proteomes" id="UP000887159"/>
    </source>
</evidence>
<accession>A0A8X6R9T9</accession>
<dbReference type="AlphaFoldDB" id="A0A8X6R9T9"/>
<proteinExistence type="predicted"/>
<comment type="caution">
    <text evidence="1">The sequence shown here is derived from an EMBL/GenBank/DDBJ whole genome shotgun (WGS) entry which is preliminary data.</text>
</comment>
<sequence>MRGSKLLYLVEVTPPNLYNISIKQNIGNYKTCSGLSYGSSFQGFNKPVPQAMTRAVSLFKRRSWRCAVRPRGWNKSAEIEVKVVTLEKIPEGSELANMFANDTKMAANDAKNDADLTLPPRFRQVLIESPL</sequence>
<gene>
    <name evidence="1" type="ORF">TNCV_3166011</name>
</gene>
<reference evidence="1" key="1">
    <citation type="submission" date="2020-08" db="EMBL/GenBank/DDBJ databases">
        <title>Multicomponent nature underlies the extraordinary mechanical properties of spider dragline silk.</title>
        <authorList>
            <person name="Kono N."/>
            <person name="Nakamura H."/>
            <person name="Mori M."/>
            <person name="Yoshida Y."/>
            <person name="Ohtoshi R."/>
            <person name="Malay A.D."/>
            <person name="Moran D.A.P."/>
            <person name="Tomita M."/>
            <person name="Numata K."/>
            <person name="Arakawa K."/>
        </authorList>
    </citation>
    <scope>NUCLEOTIDE SEQUENCE</scope>
</reference>
<dbReference type="EMBL" id="BMAU01021105">
    <property type="protein sequence ID" value="GFX90770.1"/>
    <property type="molecule type" value="Genomic_DNA"/>
</dbReference>
<organism evidence="1 2">
    <name type="scientific">Trichonephila clavipes</name>
    <name type="common">Golden silk orbweaver</name>
    <name type="synonym">Nephila clavipes</name>
    <dbReference type="NCBI Taxonomy" id="2585209"/>
    <lineage>
        <taxon>Eukaryota</taxon>
        <taxon>Metazoa</taxon>
        <taxon>Ecdysozoa</taxon>
        <taxon>Arthropoda</taxon>
        <taxon>Chelicerata</taxon>
        <taxon>Arachnida</taxon>
        <taxon>Araneae</taxon>
        <taxon>Araneomorphae</taxon>
        <taxon>Entelegynae</taxon>
        <taxon>Araneoidea</taxon>
        <taxon>Nephilidae</taxon>
        <taxon>Trichonephila</taxon>
    </lineage>
</organism>
<keyword evidence="2" id="KW-1185">Reference proteome</keyword>
<dbReference type="Proteomes" id="UP000887159">
    <property type="component" value="Unassembled WGS sequence"/>
</dbReference>